<evidence type="ECO:0000313" key="5">
    <source>
        <dbReference type="EMBL" id="KAH7018060.1"/>
    </source>
</evidence>
<gene>
    <name evidence="5" type="ORF">B0I36DRAFT_253239</name>
</gene>
<proteinExistence type="inferred from homology"/>
<evidence type="ECO:0000256" key="3">
    <source>
        <dbReference type="RuleBase" id="RU361235"/>
    </source>
</evidence>
<dbReference type="AlphaFoldDB" id="A0A9P9BJG2"/>
<comment type="similarity">
    <text evidence="1 3">Belongs to the type-B carboxylesterase/lipase family.</text>
</comment>
<feature type="signal peptide" evidence="3">
    <location>
        <begin position="1"/>
        <end position="17"/>
    </location>
</feature>
<dbReference type="RefSeq" id="XP_046006327.1">
    <property type="nucleotide sequence ID" value="XM_046150743.1"/>
</dbReference>
<accession>A0A9P9BJG2</accession>
<keyword evidence="3" id="KW-0732">Signal</keyword>
<organism evidence="5 6">
    <name type="scientific">Microdochium trichocladiopsis</name>
    <dbReference type="NCBI Taxonomy" id="1682393"/>
    <lineage>
        <taxon>Eukaryota</taxon>
        <taxon>Fungi</taxon>
        <taxon>Dikarya</taxon>
        <taxon>Ascomycota</taxon>
        <taxon>Pezizomycotina</taxon>
        <taxon>Sordariomycetes</taxon>
        <taxon>Xylariomycetidae</taxon>
        <taxon>Xylariales</taxon>
        <taxon>Microdochiaceae</taxon>
        <taxon>Microdochium</taxon>
    </lineage>
</organism>
<dbReference type="GeneID" id="70180289"/>
<dbReference type="EMBL" id="JAGTJQ010000011">
    <property type="protein sequence ID" value="KAH7018060.1"/>
    <property type="molecule type" value="Genomic_DNA"/>
</dbReference>
<name>A0A9P9BJG2_9PEZI</name>
<dbReference type="PROSITE" id="PS00122">
    <property type="entry name" value="CARBOXYLESTERASE_B_1"/>
    <property type="match status" value="1"/>
</dbReference>
<evidence type="ECO:0000256" key="1">
    <source>
        <dbReference type="ARBA" id="ARBA00005964"/>
    </source>
</evidence>
<dbReference type="EC" id="3.1.1.-" evidence="3"/>
<dbReference type="InterPro" id="IPR029058">
    <property type="entry name" value="AB_hydrolase_fold"/>
</dbReference>
<dbReference type="InterPro" id="IPR050309">
    <property type="entry name" value="Type-B_Carboxylest/Lipase"/>
</dbReference>
<dbReference type="InterPro" id="IPR002018">
    <property type="entry name" value="CarbesteraseB"/>
</dbReference>
<feature type="chain" id="PRO_5040532487" description="Carboxylic ester hydrolase" evidence="3">
    <location>
        <begin position="18"/>
        <end position="579"/>
    </location>
</feature>
<dbReference type="GO" id="GO:0016787">
    <property type="term" value="F:hydrolase activity"/>
    <property type="evidence" value="ECO:0007669"/>
    <property type="project" value="UniProtKB-KW"/>
</dbReference>
<reference evidence="5" key="1">
    <citation type="journal article" date="2021" name="Nat. Commun.">
        <title>Genetic determinants of endophytism in the Arabidopsis root mycobiome.</title>
        <authorList>
            <person name="Mesny F."/>
            <person name="Miyauchi S."/>
            <person name="Thiergart T."/>
            <person name="Pickel B."/>
            <person name="Atanasova L."/>
            <person name="Karlsson M."/>
            <person name="Huettel B."/>
            <person name="Barry K.W."/>
            <person name="Haridas S."/>
            <person name="Chen C."/>
            <person name="Bauer D."/>
            <person name="Andreopoulos W."/>
            <person name="Pangilinan J."/>
            <person name="LaButti K."/>
            <person name="Riley R."/>
            <person name="Lipzen A."/>
            <person name="Clum A."/>
            <person name="Drula E."/>
            <person name="Henrissat B."/>
            <person name="Kohler A."/>
            <person name="Grigoriev I.V."/>
            <person name="Martin F.M."/>
            <person name="Hacquard S."/>
        </authorList>
    </citation>
    <scope>NUCLEOTIDE SEQUENCE</scope>
    <source>
        <strain evidence="5">MPI-CAGE-CH-0230</strain>
    </source>
</reference>
<dbReference type="InterPro" id="IPR019826">
    <property type="entry name" value="Carboxylesterase_B_AS"/>
</dbReference>
<keyword evidence="6" id="KW-1185">Reference proteome</keyword>
<protein>
    <recommendedName>
        <fullName evidence="3">Carboxylic ester hydrolase</fullName>
        <ecNumber evidence="3">3.1.1.-</ecNumber>
    </recommendedName>
</protein>
<dbReference type="OrthoDB" id="408631at2759"/>
<keyword evidence="2 3" id="KW-0378">Hydrolase</keyword>
<evidence type="ECO:0000259" key="4">
    <source>
        <dbReference type="Pfam" id="PF00135"/>
    </source>
</evidence>
<dbReference type="Proteomes" id="UP000756346">
    <property type="component" value="Unassembled WGS sequence"/>
</dbReference>
<dbReference type="PANTHER" id="PTHR11559">
    <property type="entry name" value="CARBOXYLESTERASE"/>
    <property type="match status" value="1"/>
</dbReference>
<evidence type="ECO:0000256" key="2">
    <source>
        <dbReference type="ARBA" id="ARBA00022801"/>
    </source>
</evidence>
<comment type="caution">
    <text evidence="5">The sequence shown here is derived from an EMBL/GenBank/DDBJ whole genome shotgun (WGS) entry which is preliminary data.</text>
</comment>
<dbReference type="SUPFAM" id="SSF53474">
    <property type="entry name" value="alpha/beta-Hydrolases"/>
    <property type="match status" value="1"/>
</dbReference>
<feature type="domain" description="Carboxylesterase type B" evidence="4">
    <location>
        <begin position="20"/>
        <end position="530"/>
    </location>
</feature>
<dbReference type="Pfam" id="PF00135">
    <property type="entry name" value="COesterase"/>
    <property type="match status" value="1"/>
</dbReference>
<dbReference type="Gene3D" id="3.40.50.1820">
    <property type="entry name" value="alpha/beta hydrolase"/>
    <property type="match status" value="1"/>
</dbReference>
<evidence type="ECO:0000313" key="6">
    <source>
        <dbReference type="Proteomes" id="UP000756346"/>
    </source>
</evidence>
<sequence>MKLSVATALAICETVAAVKPVVHLGYSSFQGTPLDNGITQWLGMPFAAPPVGDLRWRAPRDPAKTEGIQLANKHSPSCIGTGESPSATKSEDCLYAAVYAPTAATRCKPLPVYVWIMGGGFNSNAGPNSNGTGLIRAADMDLVVVTFNYRVGTYGFMTNGDASDTTLIDTNMGLLDQRKLLRWVQSHISKFGGDPRHVVIGGASAGAASVTYHLTAYDGADEGLFVGAAAESQSFGPVRTAEKSRYQFVNLAKRLGCWDESAVSNNDEDKSNDAAVLACMRSAPVETVQQAASTNIPYPELTSANSSFSQAPLYMFSPLIDGKIIQDLTYNRFAEGKYIHVPSIFGDDTNEGTTFAPKTAATRQDSHDFYRANFPAATAAQLSVLDGLYPNHNESTCPNKGCWWRQASDVYGDTRYTCPGLFLAETLTDPATPAGPGEKQPGKEKPPVFLYRYNALDPAQEASGLGVPHTVETNAVWGPENLQSAAPKSYLPGGVNAGVVPVVQGYWTSFIRTLDPNSHRVPGSAEWENWEGKMDGPAAGKRLLFSTGGGTTMEGVDDGVENQTAKCRYLETIALDLQQ</sequence>